<name>A0ABY6Q6R1_9GAMM</name>
<dbReference type="EMBL" id="CP036501">
    <property type="protein sequence ID" value="UZP74225.1"/>
    <property type="molecule type" value="Genomic_DNA"/>
</dbReference>
<keyword evidence="3" id="KW-1185">Reference proteome</keyword>
<dbReference type="RefSeq" id="WP_279243038.1">
    <property type="nucleotide sequence ID" value="NZ_CP036501.1"/>
</dbReference>
<dbReference type="Proteomes" id="UP001317963">
    <property type="component" value="Chromosome"/>
</dbReference>
<dbReference type="PANTHER" id="PTHR42964:SF1">
    <property type="entry name" value="POLYKETIDE BIOSYNTHESIS ENOYL-COA HYDRATASE PKSH-RELATED"/>
    <property type="match status" value="1"/>
</dbReference>
<dbReference type="Pfam" id="PF00378">
    <property type="entry name" value="ECH_1"/>
    <property type="match status" value="1"/>
</dbReference>
<sequence length="249" mass="26944">MADSIRFTIDGSLAELTLAAPERRNAIGSQEIQAVKAALSSIPESCRLFVIRSEGPVFCAGANLKEITDGTMNGDDFQSMTNAIAELPIPTLAIVEADVFGGGAELLFSCDFRLAVEGKKLMIPAAAVGLCYPVEGIQRMTQRLGSTLVRRLLLTTEPVLFKTLFDYGAIDWLVTEASVGARSAAVINKLTGLAPMSLSAMLRIIKMVETNTFDRSEAQLLADECSASEDLQEGLRAQREKRAPVFKRR</sequence>
<dbReference type="CDD" id="cd06558">
    <property type="entry name" value="crotonase-like"/>
    <property type="match status" value="1"/>
</dbReference>
<proteinExistence type="inferred from homology"/>
<reference evidence="2 3" key="1">
    <citation type="submission" date="2019-02" db="EMBL/GenBank/DDBJ databases">
        <title>Halieaceae_genomes.</title>
        <authorList>
            <person name="Li S.-H."/>
        </authorList>
    </citation>
    <scope>NUCLEOTIDE SEQUENCE [LARGE SCALE GENOMIC DNA]</scope>
    <source>
        <strain evidence="2 3">JH123</strain>
    </source>
</reference>
<dbReference type="Gene3D" id="3.90.226.10">
    <property type="entry name" value="2-enoyl-CoA Hydratase, Chain A, domain 1"/>
    <property type="match status" value="1"/>
</dbReference>
<dbReference type="SUPFAM" id="SSF52096">
    <property type="entry name" value="ClpP/crotonase"/>
    <property type="match status" value="1"/>
</dbReference>
<evidence type="ECO:0000313" key="3">
    <source>
        <dbReference type="Proteomes" id="UP001317963"/>
    </source>
</evidence>
<comment type="similarity">
    <text evidence="1">Belongs to the enoyl-CoA hydratase/isomerase family.</text>
</comment>
<organism evidence="2 3">
    <name type="scientific">Candidatus Paraluminiphilus aquimaris</name>
    <dbReference type="NCBI Taxonomy" id="2518994"/>
    <lineage>
        <taxon>Bacteria</taxon>
        <taxon>Pseudomonadati</taxon>
        <taxon>Pseudomonadota</taxon>
        <taxon>Gammaproteobacteria</taxon>
        <taxon>Cellvibrionales</taxon>
        <taxon>Halieaceae</taxon>
        <taxon>Candidatus Paraluminiphilus</taxon>
    </lineage>
</organism>
<gene>
    <name evidence="2" type="ORF">E0F26_05475</name>
</gene>
<evidence type="ECO:0000313" key="2">
    <source>
        <dbReference type="EMBL" id="UZP74225.1"/>
    </source>
</evidence>
<accession>A0ABY6Q6R1</accession>
<dbReference type="InterPro" id="IPR001753">
    <property type="entry name" value="Enoyl-CoA_hydra/iso"/>
</dbReference>
<evidence type="ECO:0000256" key="1">
    <source>
        <dbReference type="ARBA" id="ARBA00005254"/>
    </source>
</evidence>
<dbReference type="PANTHER" id="PTHR42964">
    <property type="entry name" value="ENOYL-COA HYDRATASE"/>
    <property type="match status" value="1"/>
</dbReference>
<protein>
    <submittedName>
        <fullName evidence="2">Enoyl-CoA hydratase/isomerase family protein</fullName>
    </submittedName>
</protein>
<dbReference type="InterPro" id="IPR029045">
    <property type="entry name" value="ClpP/crotonase-like_dom_sf"/>
</dbReference>
<dbReference type="InterPro" id="IPR051683">
    <property type="entry name" value="Enoyl-CoA_Hydratase/Isomerase"/>
</dbReference>